<name>A0ABS7BFC1_9ACTN</name>
<evidence type="ECO:0000313" key="4">
    <source>
        <dbReference type="Proteomes" id="UP001519863"/>
    </source>
</evidence>
<dbReference type="Proteomes" id="UP001519863">
    <property type="component" value="Unassembled WGS sequence"/>
</dbReference>
<accession>A0ABS7BFC1</accession>
<feature type="region of interest" description="Disordered" evidence="1">
    <location>
        <begin position="101"/>
        <end position="131"/>
    </location>
</feature>
<keyword evidence="4" id="KW-1185">Reference proteome</keyword>
<gene>
    <name evidence="3" type="ORF">KZ829_38120</name>
</gene>
<evidence type="ECO:0000256" key="1">
    <source>
        <dbReference type="SAM" id="MobiDB-lite"/>
    </source>
</evidence>
<keyword evidence="2" id="KW-1133">Transmembrane helix</keyword>
<reference evidence="3 4" key="1">
    <citation type="journal article" date="2013" name="Antonie Van Leeuwenhoek">
        <title>Actinoplanes hulinensis sp. nov., a novel actinomycete isolated from soybean root (Glycine max (L.) Merr).</title>
        <authorList>
            <person name="Shen Y."/>
            <person name="Liu C."/>
            <person name="Wang X."/>
            <person name="Zhao J."/>
            <person name="Jia F."/>
            <person name="Zhang Y."/>
            <person name="Wang L."/>
            <person name="Yang D."/>
            <person name="Xiang W."/>
        </authorList>
    </citation>
    <scope>NUCLEOTIDE SEQUENCE [LARGE SCALE GENOMIC DNA]</scope>
    <source>
        <strain evidence="3 4">NEAU-M9</strain>
    </source>
</reference>
<feature type="transmembrane region" description="Helical" evidence="2">
    <location>
        <begin position="7"/>
        <end position="28"/>
    </location>
</feature>
<protein>
    <submittedName>
        <fullName evidence="3">Uncharacterized protein</fullName>
    </submittedName>
</protein>
<feature type="transmembrane region" description="Helical" evidence="2">
    <location>
        <begin position="40"/>
        <end position="61"/>
    </location>
</feature>
<keyword evidence="2" id="KW-0812">Transmembrane</keyword>
<feature type="compositionally biased region" description="Polar residues" evidence="1">
    <location>
        <begin position="121"/>
        <end position="131"/>
    </location>
</feature>
<dbReference type="EMBL" id="JAHXZI010000029">
    <property type="protein sequence ID" value="MBW6439559.1"/>
    <property type="molecule type" value="Genomic_DNA"/>
</dbReference>
<evidence type="ECO:0000256" key="2">
    <source>
        <dbReference type="SAM" id="Phobius"/>
    </source>
</evidence>
<evidence type="ECO:0000313" key="3">
    <source>
        <dbReference type="EMBL" id="MBW6439559.1"/>
    </source>
</evidence>
<sequence length="149" mass="14924">MAVKQRRIVIITMMVFGLILMGVGLFFLDLGLEDADKAASVVGAITGIAGLGLSTVSFLLARPGASSAAAPGPGGQRVDNVESGAAVDVVDGVAGNARLGDHAPAVTSRPGARPVAPSHPQGEQSVTNTKATGAIRIVRGIDGDLDINS</sequence>
<dbReference type="RefSeq" id="WP_220148704.1">
    <property type="nucleotide sequence ID" value="NZ_JAHXZI010000029.1"/>
</dbReference>
<keyword evidence="2" id="KW-0472">Membrane</keyword>
<comment type="caution">
    <text evidence="3">The sequence shown here is derived from an EMBL/GenBank/DDBJ whole genome shotgun (WGS) entry which is preliminary data.</text>
</comment>
<proteinExistence type="predicted"/>
<organism evidence="3 4">
    <name type="scientific">Actinoplanes hulinensis</name>
    <dbReference type="NCBI Taxonomy" id="1144547"/>
    <lineage>
        <taxon>Bacteria</taxon>
        <taxon>Bacillati</taxon>
        <taxon>Actinomycetota</taxon>
        <taxon>Actinomycetes</taxon>
        <taxon>Micromonosporales</taxon>
        <taxon>Micromonosporaceae</taxon>
        <taxon>Actinoplanes</taxon>
    </lineage>
</organism>